<evidence type="ECO:0000313" key="2">
    <source>
        <dbReference type="EMBL" id="MDH2052529.1"/>
    </source>
</evidence>
<dbReference type="RefSeq" id="WP_280028021.1">
    <property type="nucleotide sequence ID" value="NZ_JAOCKG010000008.1"/>
</dbReference>
<dbReference type="EMBL" id="JAOCKG010000008">
    <property type="protein sequence ID" value="MDH2052529.1"/>
    <property type="molecule type" value="Genomic_DNA"/>
</dbReference>
<protein>
    <submittedName>
        <fullName evidence="2">Tail fiber domain-containing protein</fullName>
    </submittedName>
</protein>
<dbReference type="Gene3D" id="2.160.20.10">
    <property type="entry name" value="Single-stranded right-handed beta-helix, Pectin lyase-like"/>
    <property type="match status" value="1"/>
</dbReference>
<comment type="caution">
    <text evidence="2">The sequence shown here is derived from an EMBL/GenBank/DDBJ whole genome shotgun (WGS) entry which is preliminary data.</text>
</comment>
<dbReference type="InterPro" id="IPR012334">
    <property type="entry name" value="Pectin_lyas_fold"/>
</dbReference>
<dbReference type="SUPFAM" id="SSF51126">
    <property type="entry name" value="Pectin lyase-like"/>
    <property type="match status" value="2"/>
</dbReference>
<dbReference type="InterPro" id="IPR030392">
    <property type="entry name" value="S74_ICA"/>
</dbReference>
<dbReference type="PROSITE" id="PS51688">
    <property type="entry name" value="ICA"/>
    <property type="match status" value="1"/>
</dbReference>
<gene>
    <name evidence="2" type="ORF">N5K24_19150</name>
</gene>
<evidence type="ECO:0000313" key="3">
    <source>
        <dbReference type="Proteomes" id="UP001161276"/>
    </source>
</evidence>
<proteinExistence type="predicted"/>
<reference evidence="2" key="1">
    <citation type="submission" date="2022-09" db="EMBL/GenBank/DDBJ databases">
        <title>Intensive care unit water sources are persistently colonized with multi-drug resistant bacteria and are the site of extensive horizontal gene transfer of antibiotic resistance genes.</title>
        <authorList>
            <person name="Diorio-Toth L."/>
        </authorList>
    </citation>
    <scope>NUCLEOTIDE SEQUENCE</scope>
    <source>
        <strain evidence="2">GD03676</strain>
    </source>
</reference>
<evidence type="ECO:0000259" key="1">
    <source>
        <dbReference type="PROSITE" id="PS51688"/>
    </source>
</evidence>
<accession>A0AA42WBZ6</accession>
<name>A0AA42WBZ6_9BURK</name>
<dbReference type="InterPro" id="IPR011050">
    <property type="entry name" value="Pectin_lyase_fold/virulence"/>
</dbReference>
<dbReference type="Proteomes" id="UP001161276">
    <property type="component" value="Unassembled WGS sequence"/>
</dbReference>
<feature type="domain" description="Peptidase S74" evidence="1">
    <location>
        <begin position="625"/>
        <end position="780"/>
    </location>
</feature>
<sequence>MAVASYILPRFKAIDDYGRPMVGAKLYTYQNNTTTPAATYQDAQQSAANTNPIVLDASGEAIIYLLIDQVYTFVLKDANDVSVWTSDDVKAVASAGDLASGEGSSGVGFRQLGSGAVDRTALAKMREEFSVLDFGAVGDGTTLNDDAFIKAEAAAGGPVLVPDGEFRLSTPMVLGYTAAYYGPGVLKFDNAEWWRRGGSSGDVGLQERYTLFYEYEGAQGATPADNGITITYDGATQTLTWDNAYTVFGPGSLSTTAVKINIANGRLRLGPTPEQVRSYNSFANGGSKITPSLPDPLVFPIGMNNAAFGPRAMQNATTTGNNSAFGARALLSLQGPDGNNTAIGFQALYRLISGNGNTAVGSVAGEWLGTGHSNSLFGLAAGGGLTDGVYNVAVGYGAMAEASSHQYTVAIGYRSNGNTGTYSQAASVYVGAFAGDFCIGGNNVMLGYRAGNCLDAAPGAGTSHDNVGIGFFAMRKNIAGASNVVIGVGAAAESVSMTRSTVVGMEAAGSTAALGQFSTLMGYRAGYAITGDNNVGIGSQAILATTTGTGNAALGAGALITNVSGINNTAIGNASGRLLQSGASTVNLNNTTTVGFDARVSGSDQVQLGNGSTTTYVYGTVQNRSDRRDKADIQDTALGLEFINLLRPVDYRWDMREDYIDTEEYTVDVEQEYEEPGTLLDANGRPLMVTKTRMVREVRERVVHRERDGSKKRVRFHHGLISQEVKEVADRLGFDFGGFQDHTVDGGCDVQSLGYDEFIAPLIRAVQQLAATNEALAERVAVLEARP</sequence>
<organism evidence="2 3">
    <name type="scientific">Achromobacter marplatensis</name>
    <dbReference type="NCBI Taxonomy" id="470868"/>
    <lineage>
        <taxon>Bacteria</taxon>
        <taxon>Pseudomonadati</taxon>
        <taxon>Pseudomonadota</taxon>
        <taxon>Betaproteobacteria</taxon>
        <taxon>Burkholderiales</taxon>
        <taxon>Alcaligenaceae</taxon>
        <taxon>Achromobacter</taxon>
    </lineage>
</organism>
<dbReference type="AlphaFoldDB" id="A0AA42WBZ6"/>